<evidence type="ECO:0000256" key="1">
    <source>
        <dbReference type="SAM" id="MobiDB-lite"/>
    </source>
</evidence>
<feature type="transmembrane region" description="Helical" evidence="2">
    <location>
        <begin position="49"/>
        <end position="70"/>
    </location>
</feature>
<dbReference type="EMBL" id="JAGEMK010000002">
    <property type="protein sequence ID" value="MBO1751457.1"/>
    <property type="molecule type" value="Genomic_DNA"/>
</dbReference>
<proteinExistence type="predicted"/>
<feature type="transmembrane region" description="Helical" evidence="2">
    <location>
        <begin position="26"/>
        <end position="42"/>
    </location>
</feature>
<feature type="region of interest" description="Disordered" evidence="1">
    <location>
        <begin position="99"/>
        <end position="124"/>
    </location>
</feature>
<comment type="caution">
    <text evidence="3">The sequence shown here is derived from an EMBL/GenBank/DDBJ whole genome shotgun (WGS) entry which is preliminary data.</text>
</comment>
<accession>A0A939LUC3</accession>
<sequence>MRLPTALVAALSLVLGFAVAQVTDLRWAGGVVVLAGAGWCVARERRRTAWWRLVLVLLVGAAAFVISHLLAGALGAWGAVLVAAAVLGGATHLLVGRGAPGSPGAPAARTGRATLTSGDEAPHP</sequence>
<keyword evidence="2" id="KW-1133">Transmembrane helix</keyword>
<name>A0A939LUC3_9CELL</name>
<dbReference type="Proteomes" id="UP000664209">
    <property type="component" value="Unassembled WGS sequence"/>
</dbReference>
<evidence type="ECO:0000313" key="3">
    <source>
        <dbReference type="EMBL" id="MBO1751457.1"/>
    </source>
</evidence>
<organism evidence="3 4">
    <name type="scientific">Actinotalea soli</name>
    <dbReference type="NCBI Taxonomy" id="2819234"/>
    <lineage>
        <taxon>Bacteria</taxon>
        <taxon>Bacillati</taxon>
        <taxon>Actinomycetota</taxon>
        <taxon>Actinomycetes</taxon>
        <taxon>Micrococcales</taxon>
        <taxon>Cellulomonadaceae</taxon>
        <taxon>Actinotalea</taxon>
    </lineage>
</organism>
<feature type="transmembrane region" description="Helical" evidence="2">
    <location>
        <begin position="76"/>
        <end position="95"/>
    </location>
</feature>
<feature type="compositionally biased region" description="Low complexity" evidence="1">
    <location>
        <begin position="99"/>
        <end position="116"/>
    </location>
</feature>
<keyword evidence="4" id="KW-1185">Reference proteome</keyword>
<keyword evidence="2" id="KW-0812">Transmembrane</keyword>
<gene>
    <name evidence="3" type="ORF">J4G33_06530</name>
</gene>
<dbReference type="RefSeq" id="WP_208055113.1">
    <property type="nucleotide sequence ID" value="NZ_JAGEMK010000002.1"/>
</dbReference>
<dbReference type="AlphaFoldDB" id="A0A939LUC3"/>
<protein>
    <submittedName>
        <fullName evidence="3">Uncharacterized protein</fullName>
    </submittedName>
</protein>
<reference evidence="3" key="1">
    <citation type="submission" date="2021-03" db="EMBL/GenBank/DDBJ databases">
        <title>Actinotalea soli sp. nov., isolated from soil.</title>
        <authorList>
            <person name="Ping W."/>
            <person name="Zhang J."/>
        </authorList>
    </citation>
    <scope>NUCLEOTIDE SEQUENCE</scope>
    <source>
        <strain evidence="3">BY-33</strain>
    </source>
</reference>
<keyword evidence="2" id="KW-0472">Membrane</keyword>
<evidence type="ECO:0000256" key="2">
    <source>
        <dbReference type="SAM" id="Phobius"/>
    </source>
</evidence>
<evidence type="ECO:0000313" key="4">
    <source>
        <dbReference type="Proteomes" id="UP000664209"/>
    </source>
</evidence>